<proteinExistence type="evidence at transcript level"/>
<evidence type="ECO:0000256" key="4">
    <source>
        <dbReference type="SAM" id="SignalP"/>
    </source>
</evidence>
<feature type="signal peptide" evidence="4">
    <location>
        <begin position="1"/>
        <end position="20"/>
    </location>
</feature>
<evidence type="ECO:0000256" key="2">
    <source>
        <dbReference type="ARBA" id="ARBA00022737"/>
    </source>
</evidence>
<dbReference type="AlphaFoldDB" id="A0A2L2Y802"/>
<keyword evidence="3" id="KW-0106">Calcium</keyword>
<dbReference type="InterPro" id="IPR018247">
    <property type="entry name" value="EF_Hand_1_Ca_BS"/>
</dbReference>
<name>A0A2L2Y802_PARTP</name>
<reference evidence="6" key="1">
    <citation type="journal article" date="2016" name="Mol. Ecol. Resour.">
        <title>Evaluation of the impact of RNA preservation methods of spiders for de novo transcriptome assembly.</title>
        <authorList>
            <person name="Kono N."/>
            <person name="Nakamura H."/>
            <person name="Ito Y."/>
            <person name="Tomita M."/>
            <person name="Arakawa K."/>
        </authorList>
    </citation>
    <scope>NUCLEOTIDE SEQUENCE</scope>
    <source>
        <tissue evidence="6">Whole body</tissue>
    </source>
</reference>
<dbReference type="EMBL" id="IAAA01011065">
    <property type="protein sequence ID" value="LAA04274.1"/>
    <property type="molecule type" value="mRNA"/>
</dbReference>
<dbReference type="Pfam" id="PF13499">
    <property type="entry name" value="EF-hand_7"/>
    <property type="match status" value="1"/>
</dbReference>
<sequence>MSVFALEIIVLFSLFFLISCHNHGPQNFQNVQDRDHLKQHLDGMDADELKDEELRFHYFNAHDIDGNKKLDGLEILQAFTHYHATDPTSDKHENAAYSDLELQTAIDPLLVSAIDKNQDGYLDYAEFIQAEKTLKEGQT</sequence>
<dbReference type="OMA" id="GRLDKNM"/>
<accession>A0A2L2Y802</accession>
<dbReference type="PANTHER" id="PTHR23104:SF1">
    <property type="entry name" value="EF-HAND DOMAIN-CONTAINING PROTEIN"/>
    <property type="match status" value="1"/>
</dbReference>
<organism evidence="6">
    <name type="scientific">Parasteatoda tepidariorum</name>
    <name type="common">Common house spider</name>
    <name type="synonym">Achaearanea tepidariorum</name>
    <dbReference type="NCBI Taxonomy" id="114398"/>
    <lineage>
        <taxon>Eukaryota</taxon>
        <taxon>Metazoa</taxon>
        <taxon>Ecdysozoa</taxon>
        <taxon>Arthropoda</taxon>
        <taxon>Chelicerata</taxon>
        <taxon>Arachnida</taxon>
        <taxon>Araneae</taxon>
        <taxon>Araneomorphae</taxon>
        <taxon>Entelegynae</taxon>
        <taxon>Araneoidea</taxon>
        <taxon>Theridiidae</taxon>
        <taxon>Parasteatoda</taxon>
    </lineage>
</organism>
<dbReference type="SUPFAM" id="SSF47473">
    <property type="entry name" value="EF-hand"/>
    <property type="match status" value="1"/>
</dbReference>
<dbReference type="InterPro" id="IPR052110">
    <property type="entry name" value="MCFD2-like"/>
</dbReference>
<feature type="domain" description="EF-hand" evidence="5">
    <location>
        <begin position="52"/>
        <end position="130"/>
    </location>
</feature>
<dbReference type="Gene3D" id="1.10.238.10">
    <property type="entry name" value="EF-hand"/>
    <property type="match status" value="1"/>
</dbReference>
<dbReference type="GO" id="GO:0005509">
    <property type="term" value="F:calcium ion binding"/>
    <property type="evidence" value="ECO:0007669"/>
    <property type="project" value="InterPro"/>
</dbReference>
<dbReference type="InterPro" id="IPR011992">
    <property type="entry name" value="EF-hand-dom_pair"/>
</dbReference>
<evidence type="ECO:0000256" key="1">
    <source>
        <dbReference type="ARBA" id="ARBA00022729"/>
    </source>
</evidence>
<evidence type="ECO:0000259" key="5">
    <source>
        <dbReference type="Pfam" id="PF13499"/>
    </source>
</evidence>
<dbReference type="EMBL" id="IAAA01011064">
    <property type="protein sequence ID" value="LAA04271.1"/>
    <property type="molecule type" value="mRNA"/>
</dbReference>
<dbReference type="InterPro" id="IPR002048">
    <property type="entry name" value="EF_hand_dom"/>
</dbReference>
<evidence type="ECO:0000313" key="6">
    <source>
        <dbReference type="EMBL" id="LAA04274.1"/>
    </source>
</evidence>
<keyword evidence="2" id="KW-0677">Repeat</keyword>
<keyword evidence="1 4" id="KW-0732">Signal</keyword>
<dbReference type="PANTHER" id="PTHR23104">
    <property type="entry name" value="MULTIPLE COAGULATION FACTOR DEFICIENCY PROTEIN 2 NEURAL STEM CELL DERIVED NEURONAL SURVIVAL PROTEIN"/>
    <property type="match status" value="1"/>
</dbReference>
<dbReference type="PROSITE" id="PS00018">
    <property type="entry name" value="EF_HAND_1"/>
    <property type="match status" value="2"/>
</dbReference>
<dbReference type="OrthoDB" id="289247at2759"/>
<protein>
    <recommendedName>
        <fullName evidence="5">EF-hand domain-containing protein</fullName>
    </recommendedName>
</protein>
<evidence type="ECO:0000256" key="3">
    <source>
        <dbReference type="ARBA" id="ARBA00022837"/>
    </source>
</evidence>
<feature type="chain" id="PRO_5014562222" description="EF-hand domain-containing protein" evidence="4">
    <location>
        <begin position="21"/>
        <end position="139"/>
    </location>
</feature>